<dbReference type="InterPro" id="IPR000594">
    <property type="entry name" value="ThiF_NAD_FAD-bd"/>
</dbReference>
<dbReference type="EMBL" id="CP076643">
    <property type="protein sequence ID" value="QXO17430.1"/>
    <property type="molecule type" value="Genomic_DNA"/>
</dbReference>
<dbReference type="CDD" id="cd00757">
    <property type="entry name" value="ThiF_MoeB_HesA_family"/>
    <property type="match status" value="1"/>
</dbReference>
<gene>
    <name evidence="3" type="ORF">KNV97_18965</name>
</gene>
<protein>
    <submittedName>
        <fullName evidence="3">HesA/MoeB/ThiF family protein</fullName>
    </submittedName>
</protein>
<dbReference type="GO" id="GO:0008146">
    <property type="term" value="F:sulfotransferase activity"/>
    <property type="evidence" value="ECO:0007669"/>
    <property type="project" value="TreeGrafter"/>
</dbReference>
<accession>A0A975YNE2</accession>
<keyword evidence="4" id="KW-1185">Reference proteome</keyword>
<evidence type="ECO:0000256" key="1">
    <source>
        <dbReference type="ARBA" id="ARBA00009919"/>
    </source>
</evidence>
<dbReference type="Proteomes" id="UP000694232">
    <property type="component" value="Chromosome 1"/>
</dbReference>
<feature type="domain" description="THIF-type NAD/FAD binding fold" evidence="2">
    <location>
        <begin position="10"/>
        <end position="244"/>
    </location>
</feature>
<dbReference type="SUPFAM" id="SSF69572">
    <property type="entry name" value="Activating enzymes of the ubiquitin-like proteins"/>
    <property type="match status" value="1"/>
</dbReference>
<dbReference type="FunFam" id="3.40.50.720:FF:000080">
    <property type="entry name" value="Thiazole biosynthesis adenylyltransferase ThiF"/>
    <property type="match status" value="1"/>
</dbReference>
<proteinExistence type="inferred from homology"/>
<dbReference type="Pfam" id="PF00899">
    <property type="entry name" value="ThiF"/>
    <property type="match status" value="1"/>
</dbReference>
<organism evidence="3 4">
    <name type="scientific">Vibrio ostreae</name>
    <dbReference type="NCBI Taxonomy" id="2841925"/>
    <lineage>
        <taxon>Bacteria</taxon>
        <taxon>Pseudomonadati</taxon>
        <taxon>Pseudomonadota</taxon>
        <taxon>Gammaproteobacteria</taxon>
        <taxon>Vibrionales</taxon>
        <taxon>Vibrionaceae</taxon>
        <taxon>Vibrio</taxon>
    </lineage>
</organism>
<dbReference type="GO" id="GO:0004792">
    <property type="term" value="F:thiosulfate-cyanide sulfurtransferase activity"/>
    <property type="evidence" value="ECO:0007669"/>
    <property type="project" value="TreeGrafter"/>
</dbReference>
<dbReference type="PANTHER" id="PTHR10953:SF240">
    <property type="entry name" value="SULFUR CARRIER PROTEIN THIS ADENYLYLTRANSFERASE"/>
    <property type="match status" value="1"/>
</dbReference>
<dbReference type="PANTHER" id="PTHR10953">
    <property type="entry name" value="UBIQUITIN-ACTIVATING ENZYME E1"/>
    <property type="match status" value="1"/>
</dbReference>
<evidence type="ECO:0000313" key="4">
    <source>
        <dbReference type="Proteomes" id="UP000694232"/>
    </source>
</evidence>
<evidence type="ECO:0000313" key="3">
    <source>
        <dbReference type="EMBL" id="QXO17430.1"/>
    </source>
</evidence>
<sequence length="252" mass="27521">MLSDQQFMRYQRQVALPQIGEAGQQRLLNSQVLIIGCGGLGSAAAQFLAAAGVARLVIADDDQVALSNLHRQLAYRVQDVGQPKVRALARSLQALNPDCQVRTVERYMDATLLNLEVGLADVVLDCSDNLPTRHQVNRACHQAGVCLISGSAIGWEGQLIPLDFTQRPQGCYQCVVPEQESAAALRCSDMGVAGPVVGSIGNLQALLAVQKLIQLEEFHSHYMQRFDALSMQWQKWQLIADPHCLQCGCGKE</sequence>
<dbReference type="GO" id="GO:0008641">
    <property type="term" value="F:ubiquitin-like modifier activating enzyme activity"/>
    <property type="evidence" value="ECO:0007669"/>
    <property type="project" value="InterPro"/>
</dbReference>
<dbReference type="KEGG" id="vos:KNV97_18965"/>
<dbReference type="Gene3D" id="3.40.50.720">
    <property type="entry name" value="NAD(P)-binding Rossmann-like Domain"/>
    <property type="match status" value="1"/>
</dbReference>
<comment type="similarity">
    <text evidence="1">Belongs to the HesA/MoeB/ThiF family.</text>
</comment>
<dbReference type="InterPro" id="IPR035985">
    <property type="entry name" value="Ubiquitin-activating_enz"/>
</dbReference>
<name>A0A975YNE2_9VIBR</name>
<dbReference type="InterPro" id="IPR045886">
    <property type="entry name" value="ThiF/MoeB/HesA"/>
</dbReference>
<evidence type="ECO:0000259" key="2">
    <source>
        <dbReference type="Pfam" id="PF00899"/>
    </source>
</evidence>
<reference evidence="3" key="1">
    <citation type="submission" date="2021-06" db="EMBL/GenBank/DDBJ databases">
        <title>Vibrio nov. sp., novel gut bacterium isolated from Yellow Sea oyster.</title>
        <authorList>
            <person name="Muhammad N."/>
            <person name="Nguyen T.H."/>
            <person name="Lee Y.-J."/>
            <person name="Ko J."/>
            <person name="Kim S.-G."/>
        </authorList>
    </citation>
    <scope>NUCLEOTIDE SEQUENCE</scope>
    <source>
        <strain evidence="3">OG9-811</strain>
    </source>
</reference>
<dbReference type="AlphaFoldDB" id="A0A975YNE2"/>
<dbReference type="GO" id="GO:0016779">
    <property type="term" value="F:nucleotidyltransferase activity"/>
    <property type="evidence" value="ECO:0007669"/>
    <property type="project" value="TreeGrafter"/>
</dbReference>
<dbReference type="RefSeq" id="WP_136487260.1">
    <property type="nucleotide sequence ID" value="NZ_CP076643.1"/>
</dbReference>
<dbReference type="GO" id="GO:0005829">
    <property type="term" value="C:cytosol"/>
    <property type="evidence" value="ECO:0007669"/>
    <property type="project" value="TreeGrafter"/>
</dbReference>